<feature type="region of interest" description="Disordered" evidence="1">
    <location>
        <begin position="75"/>
        <end position="96"/>
    </location>
</feature>
<keyword evidence="3" id="KW-1185">Reference proteome</keyword>
<evidence type="ECO:0000256" key="1">
    <source>
        <dbReference type="SAM" id="MobiDB-lite"/>
    </source>
</evidence>
<dbReference type="Proteomes" id="UP000053260">
    <property type="component" value="Unassembled WGS sequence"/>
</dbReference>
<dbReference type="Gene3D" id="1.10.510.10">
    <property type="entry name" value="Transferase(Phosphotransferase) domain 1"/>
    <property type="match status" value="1"/>
</dbReference>
<dbReference type="AlphaFoldDB" id="A0A101UQS8"/>
<gene>
    <name evidence="2" type="ORF">AQJ91_43525</name>
</gene>
<protein>
    <submittedName>
        <fullName evidence="2">Uncharacterized protein</fullName>
    </submittedName>
</protein>
<sequence>MALLWAHQYDEPPPLTEARPDLPPPADAVLAQALAKSPDDRYDSCLDFVAALRSAMAGGPATGHAPTEVDLRVLAPPREGPKQPPHWAEPVFRPLP</sequence>
<dbReference type="STRING" id="909626.AQJ91_43525"/>
<evidence type="ECO:0000313" key="2">
    <source>
        <dbReference type="EMBL" id="KUO15075.1"/>
    </source>
</evidence>
<comment type="caution">
    <text evidence="2">The sequence shown here is derived from an EMBL/GenBank/DDBJ whole genome shotgun (WGS) entry which is preliminary data.</text>
</comment>
<name>A0A101UQS8_9ACTN</name>
<organism evidence="2 3">
    <name type="scientific">Streptomyces dysideae</name>
    <dbReference type="NCBI Taxonomy" id="909626"/>
    <lineage>
        <taxon>Bacteria</taxon>
        <taxon>Bacillati</taxon>
        <taxon>Actinomycetota</taxon>
        <taxon>Actinomycetes</taxon>
        <taxon>Kitasatosporales</taxon>
        <taxon>Streptomycetaceae</taxon>
        <taxon>Streptomyces</taxon>
    </lineage>
</organism>
<dbReference type="EMBL" id="LMXB01000124">
    <property type="protein sequence ID" value="KUO15075.1"/>
    <property type="molecule type" value="Genomic_DNA"/>
</dbReference>
<reference evidence="2 3" key="1">
    <citation type="submission" date="2015-10" db="EMBL/GenBank/DDBJ databases">
        <title>Draft genome sequence of Streptomyces sp. RV15, isolated from a marine sponge.</title>
        <authorList>
            <person name="Ruckert C."/>
            <person name="Abdelmohsen U.R."/>
            <person name="Winkler A."/>
            <person name="Hentschel U."/>
            <person name="Kalinowski J."/>
            <person name="Kampfer P."/>
            <person name="Glaeser S."/>
        </authorList>
    </citation>
    <scope>NUCLEOTIDE SEQUENCE [LARGE SCALE GENOMIC DNA]</scope>
    <source>
        <strain evidence="2 3">RV15</strain>
    </source>
</reference>
<evidence type="ECO:0000313" key="3">
    <source>
        <dbReference type="Proteomes" id="UP000053260"/>
    </source>
</evidence>
<accession>A0A101UQS8</accession>
<proteinExistence type="predicted"/>